<dbReference type="PANTHER" id="PTHR37170:SF1">
    <property type="entry name" value="GLUTAREDOXIN-LIKE PROTEIN"/>
    <property type="match status" value="1"/>
</dbReference>
<sequence>MAPLFKDDTKDDWFLPADVRKQLTETFKTLQGSVSLEVFTQPGVNDEFSDYTAKFCWDLARLTDKILVTGYEIDSDRAKELEVTASPTLCVNPDDYHIRFLGAPIGEEGKSFITAIMLVSLGKSGLSDMSTPLLEQLKDERLVQVFVAPT</sequence>
<gene>
    <name evidence="1" type="ORF">SYK_29580</name>
</gene>
<organism evidence="1 2">
    <name type="scientific">Pseudodesulfovibrio nedwellii</name>
    <dbReference type="NCBI Taxonomy" id="2973072"/>
    <lineage>
        <taxon>Bacteria</taxon>
        <taxon>Pseudomonadati</taxon>
        <taxon>Thermodesulfobacteriota</taxon>
        <taxon>Desulfovibrionia</taxon>
        <taxon>Desulfovibrionales</taxon>
        <taxon>Desulfovibrionaceae</taxon>
    </lineage>
</organism>
<name>A0ABN6S8S6_9BACT</name>
<reference evidence="1 2" key="1">
    <citation type="submission" date="2022-08" db="EMBL/GenBank/DDBJ databases">
        <title>Genome Sequence of the sulphate-reducing bacterium, Pseudodesulfovibrio sp. SYK.</title>
        <authorList>
            <person name="Kondo R."/>
            <person name="Kataoka T."/>
        </authorList>
    </citation>
    <scope>NUCLEOTIDE SEQUENCE [LARGE SCALE GENOMIC DNA]</scope>
    <source>
        <strain evidence="1 2">SYK</strain>
    </source>
</reference>
<dbReference type="InterPro" id="IPR036249">
    <property type="entry name" value="Thioredoxin-like_sf"/>
</dbReference>
<dbReference type="SUPFAM" id="SSF52833">
    <property type="entry name" value="Thioredoxin-like"/>
    <property type="match status" value="1"/>
</dbReference>
<dbReference type="PANTHER" id="PTHR37170">
    <property type="entry name" value="GLUTAREDOXIN-RELATED"/>
    <property type="match status" value="1"/>
</dbReference>
<keyword evidence="2" id="KW-1185">Reference proteome</keyword>
<dbReference type="RefSeq" id="WP_281761093.1">
    <property type="nucleotide sequence ID" value="NZ_AP026709.1"/>
</dbReference>
<accession>A0ABN6S8S6</accession>
<dbReference type="EMBL" id="AP026709">
    <property type="protein sequence ID" value="BDQ38598.1"/>
    <property type="molecule type" value="Genomic_DNA"/>
</dbReference>
<evidence type="ECO:0000313" key="1">
    <source>
        <dbReference type="EMBL" id="BDQ38598.1"/>
    </source>
</evidence>
<dbReference type="Proteomes" id="UP001317742">
    <property type="component" value="Chromosome"/>
</dbReference>
<evidence type="ECO:0000313" key="2">
    <source>
        <dbReference type="Proteomes" id="UP001317742"/>
    </source>
</evidence>
<proteinExistence type="predicted"/>
<dbReference type="Gene3D" id="3.40.30.10">
    <property type="entry name" value="Glutaredoxin"/>
    <property type="match status" value="1"/>
</dbReference>
<protein>
    <submittedName>
        <fullName evidence="1">Uncharacterized protein</fullName>
    </submittedName>
</protein>